<sequence>MEPEKQVDSTVKMAGVIAGILMFIIILLGVVLTFKRREIHTWRTLSVGKLAKKQKETASSSTQQREMGPVTTADKSTTKVSTLHKDDPFSTSNQDLNGFRSGRKVELRQDKKQLDVEDTKKLERQGEKRGGISCHLLSE</sequence>
<dbReference type="EMBL" id="CM011678">
    <property type="protein sequence ID" value="TMS19162.1"/>
    <property type="molecule type" value="Genomic_DNA"/>
</dbReference>
<keyword evidence="2" id="KW-1185">Reference proteome</keyword>
<evidence type="ECO:0000313" key="1">
    <source>
        <dbReference type="EMBL" id="TMS19162.1"/>
    </source>
</evidence>
<gene>
    <name evidence="1" type="ORF">E3U43_003483</name>
</gene>
<evidence type="ECO:0000313" key="2">
    <source>
        <dbReference type="Proteomes" id="UP000793456"/>
    </source>
</evidence>
<reference evidence="1" key="1">
    <citation type="submission" date="2018-11" db="EMBL/GenBank/DDBJ databases">
        <title>The sequence and de novo assembly of Larimichthys crocea genome using PacBio and Hi-C technologies.</title>
        <authorList>
            <person name="Xu P."/>
            <person name="Chen B."/>
            <person name="Zhou Z."/>
            <person name="Ke Q."/>
            <person name="Wu Y."/>
            <person name="Bai H."/>
            <person name="Pu F."/>
        </authorList>
    </citation>
    <scope>NUCLEOTIDE SEQUENCE</scope>
    <source>
        <tissue evidence="1">Muscle</tissue>
    </source>
</reference>
<proteinExistence type="predicted"/>
<dbReference type="Proteomes" id="UP000793456">
    <property type="component" value="Chromosome V"/>
</dbReference>
<protein>
    <submittedName>
        <fullName evidence="1">Uncharacterized protein</fullName>
    </submittedName>
</protein>
<accession>A0ACD3RHU4</accession>
<organism evidence="1 2">
    <name type="scientific">Larimichthys crocea</name>
    <name type="common">Large yellow croaker</name>
    <name type="synonym">Pseudosciaena crocea</name>
    <dbReference type="NCBI Taxonomy" id="215358"/>
    <lineage>
        <taxon>Eukaryota</taxon>
        <taxon>Metazoa</taxon>
        <taxon>Chordata</taxon>
        <taxon>Craniata</taxon>
        <taxon>Vertebrata</taxon>
        <taxon>Euteleostomi</taxon>
        <taxon>Actinopterygii</taxon>
        <taxon>Neopterygii</taxon>
        <taxon>Teleostei</taxon>
        <taxon>Neoteleostei</taxon>
        <taxon>Acanthomorphata</taxon>
        <taxon>Eupercaria</taxon>
        <taxon>Sciaenidae</taxon>
        <taxon>Larimichthys</taxon>
    </lineage>
</organism>
<comment type="caution">
    <text evidence="1">The sequence shown here is derived from an EMBL/GenBank/DDBJ whole genome shotgun (WGS) entry which is preliminary data.</text>
</comment>
<name>A0ACD3RHU4_LARCR</name>